<name>A0A938YFH1_9ACTN</name>
<dbReference type="EMBL" id="JAERWK010000008">
    <property type="protein sequence ID" value="MBM9466865.1"/>
    <property type="molecule type" value="Genomic_DNA"/>
</dbReference>
<organism evidence="1 2">
    <name type="scientific">Nakamurella leprariae</name>
    <dbReference type="NCBI Taxonomy" id="2803911"/>
    <lineage>
        <taxon>Bacteria</taxon>
        <taxon>Bacillati</taxon>
        <taxon>Actinomycetota</taxon>
        <taxon>Actinomycetes</taxon>
        <taxon>Nakamurellales</taxon>
        <taxon>Nakamurellaceae</taxon>
        <taxon>Nakamurella</taxon>
    </lineage>
</organism>
<dbReference type="RefSeq" id="WP_205259815.1">
    <property type="nucleotide sequence ID" value="NZ_JAERWK010000008.1"/>
</dbReference>
<reference evidence="1" key="1">
    <citation type="submission" date="2021-01" db="EMBL/GenBank/DDBJ databases">
        <title>YIM 132084 draft genome.</title>
        <authorList>
            <person name="An D."/>
        </authorList>
    </citation>
    <scope>NUCLEOTIDE SEQUENCE</scope>
    <source>
        <strain evidence="1">YIM 132084</strain>
    </source>
</reference>
<dbReference type="Proteomes" id="UP000663792">
    <property type="component" value="Unassembled WGS sequence"/>
</dbReference>
<accession>A0A938YFH1</accession>
<gene>
    <name evidence="1" type="ORF">JL106_06165</name>
</gene>
<keyword evidence="2" id="KW-1185">Reference proteome</keyword>
<evidence type="ECO:0000313" key="1">
    <source>
        <dbReference type="EMBL" id="MBM9466865.1"/>
    </source>
</evidence>
<evidence type="ECO:0000313" key="2">
    <source>
        <dbReference type="Proteomes" id="UP000663792"/>
    </source>
</evidence>
<comment type="caution">
    <text evidence="1">The sequence shown here is derived from an EMBL/GenBank/DDBJ whole genome shotgun (WGS) entry which is preliminary data.</text>
</comment>
<sequence length="97" mass="10563">MAEPLSPSSGPPEGPDLEEIRKILDVVEHRDPETAGPERLDADHGVLLTVQAELAEAVARLREVDPDAGRPAEEQRLLLDRVENAIAENRSARARPA</sequence>
<proteinExistence type="predicted"/>
<protein>
    <submittedName>
        <fullName evidence="1">Uncharacterized protein</fullName>
    </submittedName>
</protein>
<dbReference type="AlphaFoldDB" id="A0A938YFH1"/>